<gene>
    <name evidence="15" type="ORF">TCNE_LOCUS6985</name>
</gene>
<evidence type="ECO:0000256" key="5">
    <source>
        <dbReference type="ARBA" id="ARBA00022692"/>
    </source>
</evidence>
<evidence type="ECO:0000256" key="14">
    <source>
        <dbReference type="SAM" id="Phobius"/>
    </source>
</evidence>
<sequence>MKVNAEWRRKETIAHGIPRACVSHGLRRALWFLVLFCCVAAFILQAIQIVDKFLRHDIIVSVELRFERIPFPSVTVCNLNPYKNSLAREMGSVKDTVSEVLLERSIAMP</sequence>
<accession>A0A183UER5</accession>
<dbReference type="PANTHER" id="PTHR11690">
    <property type="entry name" value="AMILORIDE-SENSITIVE SODIUM CHANNEL-RELATED"/>
    <property type="match status" value="1"/>
</dbReference>
<dbReference type="AlphaFoldDB" id="A0A183UER5"/>
<dbReference type="PRINTS" id="PR01078">
    <property type="entry name" value="AMINACHANNEL"/>
</dbReference>
<evidence type="ECO:0000256" key="11">
    <source>
        <dbReference type="ARBA" id="ARBA00023201"/>
    </source>
</evidence>
<keyword evidence="10" id="KW-0325">Glycoprotein</keyword>
<reference evidence="17" key="1">
    <citation type="submission" date="2016-06" db="UniProtKB">
        <authorList>
            <consortium name="WormBaseParasite"/>
        </authorList>
    </citation>
    <scope>IDENTIFICATION</scope>
</reference>
<dbReference type="PANTHER" id="PTHR11690:SF282">
    <property type="entry name" value="DEGENERIN-LIKE PROTEIN ASIC-1"/>
    <property type="match status" value="1"/>
</dbReference>
<dbReference type="Pfam" id="PF00858">
    <property type="entry name" value="ASC"/>
    <property type="match status" value="1"/>
</dbReference>
<organism evidence="16 17">
    <name type="scientific">Toxocara canis</name>
    <name type="common">Canine roundworm</name>
    <dbReference type="NCBI Taxonomy" id="6265"/>
    <lineage>
        <taxon>Eukaryota</taxon>
        <taxon>Metazoa</taxon>
        <taxon>Ecdysozoa</taxon>
        <taxon>Nematoda</taxon>
        <taxon>Chromadorea</taxon>
        <taxon>Rhabditida</taxon>
        <taxon>Spirurina</taxon>
        <taxon>Ascaridomorpha</taxon>
        <taxon>Ascaridoidea</taxon>
        <taxon>Toxocaridae</taxon>
        <taxon>Toxocara</taxon>
    </lineage>
</organism>
<keyword evidence="6 14" id="KW-1133">Transmembrane helix</keyword>
<reference evidence="15 16" key="2">
    <citation type="submission" date="2018-11" db="EMBL/GenBank/DDBJ databases">
        <authorList>
            <consortium name="Pathogen Informatics"/>
        </authorList>
    </citation>
    <scope>NUCLEOTIDE SEQUENCE [LARGE SCALE GENOMIC DNA]</scope>
</reference>
<evidence type="ECO:0000256" key="4">
    <source>
        <dbReference type="ARBA" id="ARBA00022461"/>
    </source>
</evidence>
<feature type="transmembrane region" description="Helical" evidence="14">
    <location>
        <begin position="29"/>
        <end position="47"/>
    </location>
</feature>
<evidence type="ECO:0000256" key="12">
    <source>
        <dbReference type="ARBA" id="ARBA00023303"/>
    </source>
</evidence>
<evidence type="ECO:0000256" key="8">
    <source>
        <dbReference type="ARBA" id="ARBA00023065"/>
    </source>
</evidence>
<comment type="subcellular location">
    <subcellularLocation>
        <location evidence="1">Membrane</location>
        <topology evidence="1">Multi-pass membrane protein</topology>
    </subcellularLocation>
</comment>
<dbReference type="Proteomes" id="UP000050794">
    <property type="component" value="Unassembled WGS sequence"/>
</dbReference>
<dbReference type="EMBL" id="UYWY01019591">
    <property type="protein sequence ID" value="VDM38306.1"/>
    <property type="molecule type" value="Genomic_DNA"/>
</dbReference>
<keyword evidence="9 14" id="KW-0472">Membrane</keyword>
<keyword evidence="7" id="KW-0915">Sodium</keyword>
<dbReference type="GO" id="GO:0005886">
    <property type="term" value="C:plasma membrane"/>
    <property type="evidence" value="ECO:0007669"/>
    <property type="project" value="TreeGrafter"/>
</dbReference>
<proteinExistence type="inferred from homology"/>
<evidence type="ECO:0000256" key="13">
    <source>
        <dbReference type="RuleBase" id="RU000679"/>
    </source>
</evidence>
<keyword evidence="8 13" id="KW-0406">Ion transport</keyword>
<evidence type="ECO:0000256" key="2">
    <source>
        <dbReference type="ARBA" id="ARBA00007193"/>
    </source>
</evidence>
<evidence type="ECO:0000256" key="1">
    <source>
        <dbReference type="ARBA" id="ARBA00004141"/>
    </source>
</evidence>
<keyword evidence="11 13" id="KW-0739">Sodium transport</keyword>
<keyword evidence="4 13" id="KW-0894">Sodium channel</keyword>
<evidence type="ECO:0000313" key="16">
    <source>
        <dbReference type="Proteomes" id="UP000050794"/>
    </source>
</evidence>
<evidence type="ECO:0000256" key="7">
    <source>
        <dbReference type="ARBA" id="ARBA00023053"/>
    </source>
</evidence>
<evidence type="ECO:0000256" key="6">
    <source>
        <dbReference type="ARBA" id="ARBA00022989"/>
    </source>
</evidence>
<keyword evidence="3 13" id="KW-0813">Transport</keyword>
<evidence type="ECO:0000256" key="3">
    <source>
        <dbReference type="ARBA" id="ARBA00022448"/>
    </source>
</evidence>
<dbReference type="InterPro" id="IPR001873">
    <property type="entry name" value="ENaC"/>
</dbReference>
<evidence type="ECO:0000313" key="17">
    <source>
        <dbReference type="WBParaSite" id="TCNE_0000698501-mRNA-1"/>
    </source>
</evidence>
<evidence type="ECO:0000256" key="9">
    <source>
        <dbReference type="ARBA" id="ARBA00023136"/>
    </source>
</evidence>
<dbReference type="WBParaSite" id="TCNE_0000698501-mRNA-1">
    <property type="protein sequence ID" value="TCNE_0000698501-mRNA-1"/>
    <property type="gene ID" value="TCNE_0000698501"/>
</dbReference>
<evidence type="ECO:0000313" key="15">
    <source>
        <dbReference type="EMBL" id="VDM38306.1"/>
    </source>
</evidence>
<protein>
    <submittedName>
        <fullName evidence="17">Acid-sensing ion channel 1-like</fullName>
    </submittedName>
</protein>
<comment type="similarity">
    <text evidence="2 13">Belongs to the amiloride-sensitive sodium channel (TC 1.A.6) family.</text>
</comment>
<keyword evidence="16" id="KW-1185">Reference proteome</keyword>
<keyword evidence="5 13" id="KW-0812">Transmembrane</keyword>
<evidence type="ECO:0000256" key="10">
    <source>
        <dbReference type="ARBA" id="ARBA00023180"/>
    </source>
</evidence>
<keyword evidence="12 13" id="KW-0407">Ion channel</keyword>
<name>A0A183UER5_TOXCA</name>
<dbReference type="GO" id="GO:0015280">
    <property type="term" value="F:ligand-gated sodium channel activity"/>
    <property type="evidence" value="ECO:0007669"/>
    <property type="project" value="TreeGrafter"/>
</dbReference>